<organism evidence="1 2">
    <name type="scientific">Parahaliea maris</name>
    <dbReference type="NCBI Taxonomy" id="2716870"/>
    <lineage>
        <taxon>Bacteria</taxon>
        <taxon>Pseudomonadati</taxon>
        <taxon>Pseudomonadota</taxon>
        <taxon>Gammaproteobacteria</taxon>
        <taxon>Cellvibrionales</taxon>
        <taxon>Halieaceae</taxon>
        <taxon>Parahaliea</taxon>
    </lineage>
</organism>
<dbReference type="InterPro" id="IPR022028">
    <property type="entry name" value="DUF3604"/>
</dbReference>
<dbReference type="Proteomes" id="UP000321039">
    <property type="component" value="Unassembled WGS sequence"/>
</dbReference>
<dbReference type="AlphaFoldDB" id="A0A5C9A5Q8"/>
<evidence type="ECO:0000313" key="2">
    <source>
        <dbReference type="Proteomes" id="UP000321039"/>
    </source>
</evidence>
<proteinExistence type="predicted"/>
<accession>A0A5C9A5Q8</accession>
<dbReference type="Pfam" id="PF12228">
    <property type="entry name" value="DUF3604"/>
    <property type="match status" value="1"/>
</dbReference>
<protein>
    <submittedName>
        <fullName evidence="1">DUF3604 domain-containing protein</fullName>
    </submittedName>
</protein>
<evidence type="ECO:0000313" key="1">
    <source>
        <dbReference type="EMBL" id="TXS96148.1"/>
    </source>
</evidence>
<dbReference type="EMBL" id="VRZA01000001">
    <property type="protein sequence ID" value="TXS96148.1"/>
    <property type="molecule type" value="Genomic_DNA"/>
</dbReference>
<keyword evidence="2" id="KW-1185">Reference proteome</keyword>
<dbReference type="PROSITE" id="PS51257">
    <property type="entry name" value="PROKAR_LIPOPROTEIN"/>
    <property type="match status" value="1"/>
</dbReference>
<name>A0A5C9A5Q8_9GAMM</name>
<sequence length="625" mass="69136">MPALRNSALAFVSLIAVGACSPVEDPSLFPAFDEASAGPPPAKPLVPPRAERQVFWGDLHIHTSLSTDAWTMGVRGLPDDAYTFTRGGTIEHPLGYPIRLHRPLDFAAVTDHSEYLGVVRERAPELPTATRPMRERLLEDGPLMNTIAFLRTNMGFNLRDVDKTGAAEISRKAWRETIEAAERHYEPGRFTTFVGYEWSSMPDARNLHRNVIYRSTKVPELPYSSIESEDPRDLWTALEEQRKQGMANLAIPHNGNVSDGLMYDSVALDGSAFDAEYARRRTLNEPISEIFQVKGASETHPSLSPEDPFADFNILDTMLSQEIQDSNPKGSYIRDALRVGMEFEHDQGFNPYRFGVIGSSDGHNASSPVEEDNHHGKLPIMDGSAAIRLGKAYLIPEEEHRAANWESAGLAAVWAEENTRESIFDAMRRKETYATSGPRMTVRFFAGAQYPEGLMDDPEWLQRAYASGVPMGGELQAASSEDTSPRFVVMAAKDPQGANLDRIQIIKGWVDASGQSHERIHDVALAENRQADPASKAANPVGNTVNIADASYTNAIGSPMLQVQWTDPDFSPTQHAFYYARVLEIPTPRWSTYDAKLLGVEAPEPATLQERAVTSAIWLQPASTD</sequence>
<gene>
    <name evidence="1" type="ORF">FV139_01190</name>
</gene>
<dbReference type="RefSeq" id="WP_148066418.1">
    <property type="nucleotide sequence ID" value="NZ_VRZA01000001.1"/>
</dbReference>
<comment type="caution">
    <text evidence="1">The sequence shown here is derived from an EMBL/GenBank/DDBJ whole genome shotgun (WGS) entry which is preliminary data.</text>
</comment>
<dbReference type="Gene3D" id="3.20.20.140">
    <property type="entry name" value="Metal-dependent hydrolases"/>
    <property type="match status" value="1"/>
</dbReference>
<reference evidence="1 2" key="1">
    <citation type="submission" date="2019-08" db="EMBL/GenBank/DDBJ databases">
        <title>Parahaliea maris sp. nov., isolated from the surface seawater.</title>
        <authorList>
            <person name="Liu Y."/>
        </authorList>
    </citation>
    <scope>NUCLEOTIDE SEQUENCE [LARGE SCALE GENOMIC DNA]</scope>
    <source>
        <strain evidence="1 2">HSLHS9</strain>
    </source>
</reference>